<dbReference type="GO" id="GO:0000228">
    <property type="term" value="C:nuclear chromosome"/>
    <property type="evidence" value="ECO:0007669"/>
    <property type="project" value="TreeGrafter"/>
</dbReference>
<evidence type="ECO:0000313" key="4">
    <source>
        <dbReference type="Proteomes" id="UP000001996"/>
    </source>
</evidence>
<dbReference type="InterPro" id="IPR034136">
    <property type="entry name" value="TOPRIM_Topo6A/Spo11"/>
</dbReference>
<dbReference type="GO" id="GO:0003918">
    <property type="term" value="F:DNA topoisomerase type II (double strand cut, ATP-hydrolyzing) activity"/>
    <property type="evidence" value="ECO:0007669"/>
    <property type="project" value="InterPro"/>
</dbReference>
<gene>
    <name evidence="3" type="ORF">LELG_02576</name>
</gene>
<dbReference type="HOGENOM" id="CLU_1283450_0_0_1"/>
<dbReference type="InterPro" id="IPR036078">
    <property type="entry name" value="Spo11/TopoVI_A_sf"/>
</dbReference>
<feature type="domain" description="Topoisomerase 6 subunit A/Spo11 TOPRIM" evidence="2">
    <location>
        <begin position="54"/>
        <end position="183"/>
    </location>
</feature>
<dbReference type="Proteomes" id="UP000001996">
    <property type="component" value="Unassembled WGS sequence"/>
</dbReference>
<proteinExistence type="predicted"/>
<dbReference type="KEGG" id="lel:PVL30_003405"/>
<feature type="compositionally biased region" description="Acidic residues" evidence="1">
    <location>
        <begin position="17"/>
        <end position="29"/>
    </location>
</feature>
<dbReference type="GO" id="GO:0003677">
    <property type="term" value="F:DNA binding"/>
    <property type="evidence" value="ECO:0007669"/>
    <property type="project" value="InterPro"/>
</dbReference>
<dbReference type="EMBL" id="CH981526">
    <property type="protein sequence ID" value="EDK44397.1"/>
    <property type="molecule type" value="Genomic_DNA"/>
</dbReference>
<sequence length="215" mass="24089">MEFEKYQFCGDGSGADDGAEDGGDYGGDDDEKKSANNTSGQEKKQYNEEKQLCVAIFEKDAVFESFCKHLANGKFKFSTRLIIVTAKGYADSLTLAFLKWIQSKHTKCTFIGFFDADVYGVNIYQQYKKVIESLKYAGIFLLNSKPQSWLNTTLRDIKVAATLADKAIQLDASCHRELTRQMFLLKKAEINVISGDDGNYNTYLISKIKTLAANT</sequence>
<dbReference type="Gene3D" id="3.40.1360.10">
    <property type="match status" value="1"/>
</dbReference>
<dbReference type="VEuPathDB" id="FungiDB:LELG_02576"/>
<evidence type="ECO:0000313" key="3">
    <source>
        <dbReference type="EMBL" id="EDK44397.1"/>
    </source>
</evidence>
<keyword evidence="4" id="KW-1185">Reference proteome</keyword>
<dbReference type="OrthoDB" id="5377392at2759"/>
<dbReference type="GO" id="GO:0000706">
    <property type="term" value="P:meiotic DNA double-strand break processing"/>
    <property type="evidence" value="ECO:0007669"/>
    <property type="project" value="TreeGrafter"/>
</dbReference>
<dbReference type="PANTHER" id="PTHR10848">
    <property type="entry name" value="MEIOTIC RECOMBINATION PROTEIN SPO11"/>
    <property type="match status" value="1"/>
</dbReference>
<dbReference type="GO" id="GO:0007131">
    <property type="term" value="P:reciprocal meiotic recombination"/>
    <property type="evidence" value="ECO:0007669"/>
    <property type="project" value="TreeGrafter"/>
</dbReference>
<dbReference type="AlphaFoldDB" id="A5DYY9"/>
<name>A5DYY9_LODEL</name>
<dbReference type="PANTHER" id="PTHR10848:SF0">
    <property type="entry name" value="MEIOTIC RECOMBINATION PROTEIN SPO11"/>
    <property type="match status" value="1"/>
</dbReference>
<protein>
    <recommendedName>
        <fullName evidence="2">Topoisomerase 6 subunit A/Spo11 TOPRIM domain-containing protein</fullName>
    </recommendedName>
</protein>
<dbReference type="STRING" id="379508.A5DYY9"/>
<dbReference type="Pfam" id="PF21180">
    <property type="entry name" value="TOP6A-Spo11_Toprim"/>
    <property type="match status" value="1"/>
</dbReference>
<reference evidence="3 4" key="1">
    <citation type="journal article" date="2009" name="Nature">
        <title>Evolution of pathogenicity and sexual reproduction in eight Candida genomes.</title>
        <authorList>
            <person name="Butler G."/>
            <person name="Rasmussen M.D."/>
            <person name="Lin M.F."/>
            <person name="Santos M.A."/>
            <person name="Sakthikumar S."/>
            <person name="Munro C.A."/>
            <person name="Rheinbay E."/>
            <person name="Grabherr M."/>
            <person name="Forche A."/>
            <person name="Reedy J.L."/>
            <person name="Agrafioti I."/>
            <person name="Arnaud M.B."/>
            <person name="Bates S."/>
            <person name="Brown A.J."/>
            <person name="Brunke S."/>
            <person name="Costanzo M.C."/>
            <person name="Fitzpatrick D.A."/>
            <person name="de Groot P.W."/>
            <person name="Harris D."/>
            <person name="Hoyer L.L."/>
            <person name="Hube B."/>
            <person name="Klis F.M."/>
            <person name="Kodira C."/>
            <person name="Lennard N."/>
            <person name="Logue M.E."/>
            <person name="Martin R."/>
            <person name="Neiman A.M."/>
            <person name="Nikolaou E."/>
            <person name="Quail M.A."/>
            <person name="Quinn J."/>
            <person name="Santos M.C."/>
            <person name="Schmitzberger F.F."/>
            <person name="Sherlock G."/>
            <person name="Shah P."/>
            <person name="Silverstein K.A."/>
            <person name="Skrzypek M.S."/>
            <person name="Soll D."/>
            <person name="Staggs R."/>
            <person name="Stansfield I."/>
            <person name="Stumpf M.P."/>
            <person name="Sudbery P.E."/>
            <person name="Srikantha T."/>
            <person name="Zeng Q."/>
            <person name="Berman J."/>
            <person name="Berriman M."/>
            <person name="Heitman J."/>
            <person name="Gow N.A."/>
            <person name="Lorenz M.C."/>
            <person name="Birren B.W."/>
            <person name="Kellis M."/>
            <person name="Cuomo C.A."/>
        </authorList>
    </citation>
    <scope>NUCLEOTIDE SEQUENCE [LARGE SCALE GENOMIC DNA]</scope>
    <source>
        <strain evidence="4">ATCC 11503 / BCRC 21390 / CBS 2605 / JCM 1781 / NBRC 1676 / NRRL YB-4239</strain>
    </source>
</reference>
<evidence type="ECO:0000256" key="1">
    <source>
        <dbReference type="SAM" id="MobiDB-lite"/>
    </source>
</evidence>
<dbReference type="SUPFAM" id="SSF56726">
    <property type="entry name" value="DNA topoisomerase IV, alpha subunit"/>
    <property type="match status" value="1"/>
</dbReference>
<accession>A5DYY9</accession>
<organism evidence="3 4">
    <name type="scientific">Lodderomyces elongisporus (strain ATCC 11503 / CBS 2605 / JCM 1781 / NBRC 1676 / NRRL YB-4239)</name>
    <name type="common">Yeast</name>
    <name type="synonym">Saccharomyces elongisporus</name>
    <dbReference type="NCBI Taxonomy" id="379508"/>
    <lineage>
        <taxon>Eukaryota</taxon>
        <taxon>Fungi</taxon>
        <taxon>Dikarya</taxon>
        <taxon>Ascomycota</taxon>
        <taxon>Saccharomycotina</taxon>
        <taxon>Pichiomycetes</taxon>
        <taxon>Debaryomycetaceae</taxon>
        <taxon>Candida/Lodderomyces clade</taxon>
        <taxon>Lodderomyces</taxon>
    </lineage>
</organism>
<dbReference type="GeneID" id="5233270"/>
<evidence type="ECO:0000259" key="2">
    <source>
        <dbReference type="Pfam" id="PF21180"/>
    </source>
</evidence>
<dbReference type="InterPro" id="IPR002815">
    <property type="entry name" value="Spo11/TopoVI_A"/>
</dbReference>
<feature type="region of interest" description="Disordered" evidence="1">
    <location>
        <begin position="1"/>
        <end position="43"/>
    </location>
</feature>
<dbReference type="GO" id="GO:0042138">
    <property type="term" value="P:meiotic DNA double-strand break formation"/>
    <property type="evidence" value="ECO:0007669"/>
    <property type="project" value="TreeGrafter"/>
</dbReference>
<dbReference type="InParanoid" id="A5DYY9"/>